<feature type="region of interest" description="Disordered" evidence="1">
    <location>
        <begin position="62"/>
        <end position="101"/>
    </location>
</feature>
<organism evidence="2 3">
    <name type="scientific">Romanomermis culicivorax</name>
    <name type="common">Nematode worm</name>
    <dbReference type="NCBI Taxonomy" id="13658"/>
    <lineage>
        <taxon>Eukaryota</taxon>
        <taxon>Metazoa</taxon>
        <taxon>Ecdysozoa</taxon>
        <taxon>Nematoda</taxon>
        <taxon>Enoplea</taxon>
        <taxon>Dorylaimia</taxon>
        <taxon>Mermithida</taxon>
        <taxon>Mermithoidea</taxon>
        <taxon>Mermithidae</taxon>
        <taxon>Romanomermis</taxon>
    </lineage>
</organism>
<reference evidence="3" key="1">
    <citation type="submission" date="2022-11" db="UniProtKB">
        <authorList>
            <consortium name="WormBaseParasite"/>
        </authorList>
    </citation>
    <scope>IDENTIFICATION</scope>
</reference>
<name>A0A915I0P8_ROMCU</name>
<dbReference type="AlphaFoldDB" id="A0A915I0P8"/>
<evidence type="ECO:0000313" key="3">
    <source>
        <dbReference type="WBParaSite" id="nRc.2.0.1.t07067-RA"/>
    </source>
</evidence>
<feature type="compositionally biased region" description="Polar residues" evidence="1">
    <location>
        <begin position="62"/>
        <end position="85"/>
    </location>
</feature>
<evidence type="ECO:0000256" key="1">
    <source>
        <dbReference type="SAM" id="MobiDB-lite"/>
    </source>
</evidence>
<dbReference type="Proteomes" id="UP000887565">
    <property type="component" value="Unplaced"/>
</dbReference>
<accession>A0A915I0P8</accession>
<sequence length="139" mass="15358">MSLTTNCNSCTAAMASNSKLFKLDSVGLTKLLLAPRGDAPDTANHDTQVQGRIKELKSSVVQRSHNLSKKNSIFRQEPRNSNPGSYQGAIIREPRDSNPRSHQRVVILVEKSNFAQENRETQVQGRTKECKLTGGVIKP</sequence>
<evidence type="ECO:0000313" key="2">
    <source>
        <dbReference type="Proteomes" id="UP000887565"/>
    </source>
</evidence>
<protein>
    <submittedName>
        <fullName evidence="3">Uncharacterized protein</fullName>
    </submittedName>
</protein>
<proteinExistence type="predicted"/>
<dbReference type="WBParaSite" id="nRc.2.0.1.t07067-RA">
    <property type="protein sequence ID" value="nRc.2.0.1.t07067-RA"/>
    <property type="gene ID" value="nRc.2.0.1.g07067"/>
</dbReference>
<keyword evidence="2" id="KW-1185">Reference proteome</keyword>